<dbReference type="GO" id="GO:0009231">
    <property type="term" value="P:riboflavin biosynthetic process"/>
    <property type="evidence" value="ECO:0007669"/>
    <property type="project" value="UniProtKB-UniPathway"/>
</dbReference>
<dbReference type="FunFam" id="3.40.140.10:FF:000025">
    <property type="entry name" value="Riboflavin biosynthesis protein RibD"/>
    <property type="match status" value="1"/>
</dbReference>
<dbReference type="PROSITE" id="PS00903">
    <property type="entry name" value="CYT_DCMP_DEAMINASES_1"/>
    <property type="match status" value="1"/>
</dbReference>
<feature type="active site" description="Proton donor" evidence="14">
    <location>
        <position position="46"/>
    </location>
</feature>
<comment type="pathway">
    <text evidence="2 13">Cofactor biosynthesis; riboflavin biosynthesis; 5-amino-6-(D-ribitylamino)uracil from GTP: step 2/4.</text>
</comment>
<feature type="binding site" evidence="15">
    <location>
        <position position="208"/>
    </location>
    <ligand>
        <name>substrate</name>
    </ligand>
</feature>
<keyword evidence="11 13" id="KW-0560">Oxidoreductase</keyword>
<gene>
    <name evidence="18" type="ORF">ALE3EI_2715</name>
</gene>
<dbReference type="PROSITE" id="PS51747">
    <property type="entry name" value="CYT_DCMP_DEAMINASES_2"/>
    <property type="match status" value="1"/>
</dbReference>
<dbReference type="GO" id="GO:0008703">
    <property type="term" value="F:5-amino-6-(5-phosphoribosylamino)uracil reductase activity"/>
    <property type="evidence" value="ECO:0007669"/>
    <property type="project" value="UniProtKB-EC"/>
</dbReference>
<dbReference type="InterPro" id="IPR016192">
    <property type="entry name" value="APOBEC/CMP_deaminase_Zn-bd"/>
</dbReference>
<comment type="function">
    <text evidence="1 13">Converts 2,5-diamino-6-(ribosylamino)-4(3h)-pyrimidinone 5'-phosphate into 5-amino-6-(ribosylamino)-2,4(1h,3h)-pyrimidinedione 5'-phosphate.</text>
</comment>
<dbReference type="InterPro" id="IPR002125">
    <property type="entry name" value="CMP_dCMP_dom"/>
</dbReference>
<dbReference type="Pfam" id="PF01872">
    <property type="entry name" value="RibD_C"/>
    <property type="match status" value="1"/>
</dbReference>
<dbReference type="SUPFAM" id="SSF53927">
    <property type="entry name" value="Cytidine deaminase-like"/>
    <property type="match status" value="1"/>
</dbReference>
<evidence type="ECO:0000256" key="14">
    <source>
        <dbReference type="PIRSR" id="PIRSR006769-1"/>
    </source>
</evidence>
<dbReference type="EMBL" id="CP052909">
    <property type="protein sequence ID" value="QNJ99242.1"/>
    <property type="molecule type" value="Genomic_DNA"/>
</dbReference>
<comment type="similarity">
    <text evidence="5 13">In the C-terminal section; belongs to the HTP reductase family.</text>
</comment>
<evidence type="ECO:0000256" key="11">
    <source>
        <dbReference type="ARBA" id="ARBA00023002"/>
    </source>
</evidence>
<feature type="binding site" evidence="15">
    <location>
        <position position="197"/>
    </location>
    <ligand>
        <name>NADP(+)</name>
        <dbReference type="ChEBI" id="CHEBI:58349"/>
    </ligand>
</feature>
<evidence type="ECO:0000256" key="9">
    <source>
        <dbReference type="ARBA" id="ARBA00022833"/>
    </source>
</evidence>
<dbReference type="NCBIfam" id="TIGR00326">
    <property type="entry name" value="eubact_ribD"/>
    <property type="match status" value="1"/>
</dbReference>
<dbReference type="InterPro" id="IPR024072">
    <property type="entry name" value="DHFR-like_dom_sf"/>
</dbReference>
<dbReference type="PANTHER" id="PTHR38011:SF7">
    <property type="entry name" value="2,5-DIAMINO-6-RIBOSYLAMINO-4(3H)-PYRIMIDINONE 5'-PHOSPHATE REDUCTASE"/>
    <property type="match status" value="1"/>
</dbReference>
<protein>
    <recommendedName>
        <fullName evidence="13">Riboflavin biosynthesis protein RibD</fullName>
    </recommendedName>
    <domain>
        <recommendedName>
            <fullName evidence="13">Diaminohydroxyphosphoribosylaminopyrimidine deaminase</fullName>
            <shortName evidence="13">DRAP deaminase</shortName>
            <ecNumber evidence="13">3.5.4.26</ecNumber>
        </recommendedName>
        <alternativeName>
            <fullName evidence="13">Riboflavin-specific deaminase</fullName>
        </alternativeName>
    </domain>
    <domain>
        <recommendedName>
            <fullName evidence="13">5-amino-6-(5-phosphoribosylamino)uracil reductase</fullName>
            <ecNumber evidence="13">1.1.1.193</ecNumber>
        </recommendedName>
        <alternativeName>
            <fullName evidence="13">HTP reductase</fullName>
        </alternativeName>
    </domain>
</protein>
<sequence length="342" mass="38548">MLRCIQLAKNGLGTTYPNPMVGSVIVHNDNIIGEGWHYKAGHPHAEVNAINSVAKKELLKDATIYVSLEPCSHFGKTPPCADLIIEHQIKNVVIGSTDPNQKVAGRGIEKLKAAGCDIRRPILEAECRELNKRFFTFHTKKRPYILLKWAETRDGFMAPLASKRNQRSPVWITNKRSRQKVHKIRTEEQAILVGTQTVLDDDPSLTARDWHGESPLRIIIDKELKIPEHSAVFNSNAKTIVFTEKPKPSSQLQNFRKIDFSQNVPRQIISDLYDLNIQSVLIEGGGKTLQSFIDIDLWDEAIVFKGNSEFKEGIKAAEFTGTLISEEKSGSDLIERYKNNNL</sequence>
<comment type="pathway">
    <text evidence="3 13">Cofactor biosynthesis; riboflavin biosynthesis; 5-amino-6-(D-ribitylamino)uracil from GTP: step 3/4.</text>
</comment>
<keyword evidence="12" id="KW-0511">Multifunctional enzyme</keyword>
<dbReference type="AlphaFoldDB" id="A0A7G8PY26"/>
<organism evidence="18 19">
    <name type="scientific">Constantimarinum furrinae</name>
    <dbReference type="NCBI Taxonomy" id="2562285"/>
    <lineage>
        <taxon>Bacteria</taxon>
        <taxon>Pseudomonadati</taxon>
        <taxon>Bacteroidota</taxon>
        <taxon>Flavobacteriia</taxon>
        <taxon>Flavobacteriales</taxon>
        <taxon>Flavobacteriaceae</taxon>
        <taxon>Altibacter/Constantimarinum group</taxon>
        <taxon>Constantimarinum</taxon>
    </lineage>
</organism>
<evidence type="ECO:0000256" key="1">
    <source>
        <dbReference type="ARBA" id="ARBA00002151"/>
    </source>
</evidence>
<evidence type="ECO:0000256" key="15">
    <source>
        <dbReference type="PIRSR" id="PIRSR006769-2"/>
    </source>
</evidence>
<feature type="binding site" evidence="15">
    <location>
        <begin position="285"/>
        <end position="291"/>
    </location>
    <ligand>
        <name>NADP(+)</name>
        <dbReference type="ChEBI" id="CHEBI:58349"/>
    </ligand>
</feature>
<evidence type="ECO:0000256" key="8">
    <source>
        <dbReference type="ARBA" id="ARBA00022801"/>
    </source>
</evidence>
<evidence type="ECO:0000256" key="12">
    <source>
        <dbReference type="ARBA" id="ARBA00023268"/>
    </source>
</evidence>
<dbReference type="EC" id="1.1.1.193" evidence="13"/>
<keyword evidence="7 13" id="KW-0479">Metal-binding</keyword>
<dbReference type="PANTHER" id="PTHR38011">
    <property type="entry name" value="DIHYDROFOLATE REDUCTASE FAMILY PROTEIN (AFU_ORTHOLOGUE AFUA_8G06820)"/>
    <property type="match status" value="1"/>
</dbReference>
<evidence type="ECO:0000256" key="4">
    <source>
        <dbReference type="ARBA" id="ARBA00005259"/>
    </source>
</evidence>
<comment type="catalytic activity">
    <reaction evidence="13">
        <text>2,5-diamino-6-hydroxy-4-(5-phosphoribosylamino)-pyrimidine + H2O + H(+) = 5-amino-6-(5-phospho-D-ribosylamino)uracil + NH4(+)</text>
        <dbReference type="Rhea" id="RHEA:21868"/>
        <dbReference type="ChEBI" id="CHEBI:15377"/>
        <dbReference type="ChEBI" id="CHEBI:15378"/>
        <dbReference type="ChEBI" id="CHEBI:28938"/>
        <dbReference type="ChEBI" id="CHEBI:58453"/>
        <dbReference type="ChEBI" id="CHEBI:58614"/>
        <dbReference type="EC" id="3.5.4.26"/>
    </reaction>
</comment>
<accession>A0A7G8PY26</accession>
<dbReference type="PIRSF" id="PIRSF006769">
    <property type="entry name" value="RibD"/>
    <property type="match status" value="1"/>
</dbReference>
<dbReference type="InterPro" id="IPR002734">
    <property type="entry name" value="RibDG_C"/>
</dbReference>
<dbReference type="UniPathway" id="UPA00275">
    <property type="reaction ID" value="UER00401"/>
</dbReference>
<dbReference type="CDD" id="cd01284">
    <property type="entry name" value="Riboflavin_deaminase-reductase"/>
    <property type="match status" value="1"/>
</dbReference>
<keyword evidence="19" id="KW-1185">Reference proteome</keyword>
<keyword evidence="10 13" id="KW-0521">NADP</keyword>
<dbReference type="GO" id="GO:0008270">
    <property type="term" value="F:zinc ion binding"/>
    <property type="evidence" value="ECO:0007669"/>
    <property type="project" value="InterPro"/>
</dbReference>
<feature type="binding site" evidence="16">
    <location>
        <position position="71"/>
    </location>
    <ligand>
        <name>Zn(2+)</name>
        <dbReference type="ChEBI" id="CHEBI:29105"/>
        <note>catalytic</note>
    </ligand>
</feature>
<dbReference type="KEGG" id="alti:ALE3EI_2715"/>
<keyword evidence="9 13" id="KW-0862">Zinc</keyword>
<evidence type="ECO:0000259" key="17">
    <source>
        <dbReference type="PROSITE" id="PS51747"/>
    </source>
</evidence>
<proteinExistence type="inferred from homology"/>
<dbReference type="Pfam" id="PF00383">
    <property type="entry name" value="dCMP_cyt_deam_1"/>
    <property type="match status" value="1"/>
</dbReference>
<feature type="domain" description="CMP/dCMP-type deaminase" evidence="17">
    <location>
        <begin position="1"/>
        <end position="119"/>
    </location>
</feature>
<evidence type="ECO:0000256" key="2">
    <source>
        <dbReference type="ARBA" id="ARBA00004882"/>
    </source>
</evidence>
<evidence type="ECO:0000256" key="7">
    <source>
        <dbReference type="ARBA" id="ARBA00022723"/>
    </source>
</evidence>
<dbReference type="InterPro" id="IPR004794">
    <property type="entry name" value="Eubact_RibD"/>
</dbReference>
<dbReference type="Proteomes" id="UP000515514">
    <property type="component" value="Chromosome"/>
</dbReference>
<evidence type="ECO:0000256" key="10">
    <source>
        <dbReference type="ARBA" id="ARBA00022857"/>
    </source>
</evidence>
<comment type="similarity">
    <text evidence="4 13">In the N-terminal section; belongs to the cytidine and deoxycytidylate deaminase family.</text>
</comment>
<feature type="binding site" evidence="16">
    <location>
        <position position="44"/>
    </location>
    <ligand>
        <name>Zn(2+)</name>
        <dbReference type="ChEBI" id="CHEBI:29105"/>
        <note>catalytic</note>
    </ligand>
</feature>
<dbReference type="SUPFAM" id="SSF53597">
    <property type="entry name" value="Dihydrofolate reductase-like"/>
    <property type="match status" value="1"/>
</dbReference>
<evidence type="ECO:0000313" key="19">
    <source>
        <dbReference type="Proteomes" id="UP000515514"/>
    </source>
</evidence>
<feature type="binding site" evidence="16">
    <location>
        <position position="80"/>
    </location>
    <ligand>
        <name>Zn(2+)</name>
        <dbReference type="ChEBI" id="CHEBI:29105"/>
        <note>catalytic</note>
    </ligand>
</feature>
<feature type="binding site" evidence="15">
    <location>
        <position position="150"/>
    </location>
    <ligand>
        <name>NADP(+)</name>
        <dbReference type="ChEBI" id="CHEBI:58349"/>
    </ligand>
</feature>
<feature type="binding site" evidence="15">
    <location>
        <position position="205"/>
    </location>
    <ligand>
        <name>substrate</name>
    </ligand>
</feature>
<name>A0A7G8PY26_9FLAO</name>
<evidence type="ECO:0000256" key="5">
    <source>
        <dbReference type="ARBA" id="ARBA00007417"/>
    </source>
</evidence>
<feature type="binding site" evidence="15">
    <location>
        <position position="283"/>
    </location>
    <ligand>
        <name>substrate</name>
    </ligand>
</feature>
<evidence type="ECO:0000256" key="13">
    <source>
        <dbReference type="PIRNR" id="PIRNR006769"/>
    </source>
</evidence>
<reference evidence="18 19" key="1">
    <citation type="submission" date="2020-04" db="EMBL/GenBank/DDBJ databases">
        <title>Genome sequence of Altibacter aquimarinus strain ALE3EI.</title>
        <authorList>
            <person name="Oh H.-M."/>
            <person name="Jang D."/>
        </authorList>
    </citation>
    <scope>NUCLEOTIDE SEQUENCE [LARGE SCALE GENOMIC DNA]</scope>
    <source>
        <strain evidence="18 19">ALE3EI</strain>
    </source>
</reference>
<dbReference type="EC" id="3.5.4.26" evidence="13"/>
<comment type="catalytic activity">
    <reaction evidence="13">
        <text>5-amino-6-(5-phospho-D-ribitylamino)uracil + NADP(+) = 5-amino-6-(5-phospho-D-ribosylamino)uracil + NADPH + H(+)</text>
        <dbReference type="Rhea" id="RHEA:17845"/>
        <dbReference type="ChEBI" id="CHEBI:15378"/>
        <dbReference type="ChEBI" id="CHEBI:57783"/>
        <dbReference type="ChEBI" id="CHEBI:58349"/>
        <dbReference type="ChEBI" id="CHEBI:58421"/>
        <dbReference type="ChEBI" id="CHEBI:58453"/>
        <dbReference type="EC" id="1.1.1.193"/>
    </reaction>
</comment>
<feature type="binding site" evidence="15">
    <location>
        <position position="201"/>
    </location>
    <ligand>
        <name>NADP(+)</name>
        <dbReference type="ChEBI" id="CHEBI:58349"/>
    </ligand>
</feature>
<evidence type="ECO:0000256" key="6">
    <source>
        <dbReference type="ARBA" id="ARBA00022619"/>
    </source>
</evidence>
<feature type="binding site" evidence="15">
    <location>
        <position position="171"/>
    </location>
    <ligand>
        <name>NADP(+)</name>
        <dbReference type="ChEBI" id="CHEBI:58349"/>
    </ligand>
</feature>
<dbReference type="Gene3D" id="3.40.140.10">
    <property type="entry name" value="Cytidine Deaminase, domain 2"/>
    <property type="match status" value="1"/>
</dbReference>
<feature type="binding site" evidence="15">
    <location>
        <position position="185"/>
    </location>
    <ligand>
        <name>substrate</name>
    </ligand>
</feature>
<dbReference type="GO" id="GO:0008835">
    <property type="term" value="F:diaminohydroxyphosphoribosylaminopyrimidine deaminase activity"/>
    <property type="evidence" value="ECO:0007669"/>
    <property type="project" value="UniProtKB-EC"/>
</dbReference>
<comment type="cofactor">
    <cofactor evidence="13 16">
        <name>Zn(2+)</name>
        <dbReference type="ChEBI" id="CHEBI:29105"/>
    </cofactor>
    <text evidence="13 16">Binds 1 zinc ion.</text>
</comment>
<dbReference type="Gene3D" id="3.40.430.10">
    <property type="entry name" value="Dihydrofolate Reductase, subunit A"/>
    <property type="match status" value="1"/>
</dbReference>
<evidence type="ECO:0000256" key="3">
    <source>
        <dbReference type="ARBA" id="ARBA00004910"/>
    </source>
</evidence>
<evidence type="ECO:0000256" key="16">
    <source>
        <dbReference type="PIRSR" id="PIRSR006769-3"/>
    </source>
</evidence>
<dbReference type="InterPro" id="IPR050765">
    <property type="entry name" value="Riboflavin_Biosynth_HTPR"/>
</dbReference>
<keyword evidence="6 13" id="KW-0686">Riboflavin biosynthesis</keyword>
<keyword evidence="8 13" id="KW-0378">Hydrolase</keyword>
<evidence type="ECO:0000313" key="18">
    <source>
        <dbReference type="EMBL" id="QNJ99242.1"/>
    </source>
</evidence>
<dbReference type="InterPro" id="IPR016193">
    <property type="entry name" value="Cytidine_deaminase-like"/>
</dbReference>